<name>A0A803MGR6_CHEQI</name>
<sequence>MNAELPLMKERMGSIEESLEATRKMQAEMLGKLGNIAVNNRGRSPHAESSGEVEDLRREIENLRKGKKDSFKVKARIAANAKLRNKKPDGKAKVFVSNAKDAGNKHVNGGCYNCGGLHFARYFPKKGNRGAMVAKEHVAETEDDEVPIRVNPLGLLNAVKATITNPYGGLLYVDVHVNGHDIKAMVDTCATHNFKTDLYEGHSQECIGKPDCSQASSCCCWGAEPSGCEPPPSTNTPQLMKELEDLLDDDPLYAKVMTYLGDLAGEVLHSSDPWLSLSQLKALVNENRDKLGFNLEDPWST</sequence>
<evidence type="ECO:0000313" key="2">
    <source>
        <dbReference type="Proteomes" id="UP000596660"/>
    </source>
</evidence>
<protein>
    <submittedName>
        <fullName evidence="1">Uncharacterized protein</fullName>
    </submittedName>
</protein>
<dbReference type="AlphaFoldDB" id="A0A803MGR6"/>
<evidence type="ECO:0000313" key="1">
    <source>
        <dbReference type="EnsemblPlants" id="AUR62029168-RA:cds"/>
    </source>
</evidence>
<reference evidence="1" key="2">
    <citation type="submission" date="2021-03" db="UniProtKB">
        <authorList>
            <consortium name="EnsemblPlants"/>
        </authorList>
    </citation>
    <scope>IDENTIFICATION</scope>
</reference>
<organism evidence="1 2">
    <name type="scientific">Chenopodium quinoa</name>
    <name type="common">Quinoa</name>
    <dbReference type="NCBI Taxonomy" id="63459"/>
    <lineage>
        <taxon>Eukaryota</taxon>
        <taxon>Viridiplantae</taxon>
        <taxon>Streptophyta</taxon>
        <taxon>Embryophyta</taxon>
        <taxon>Tracheophyta</taxon>
        <taxon>Spermatophyta</taxon>
        <taxon>Magnoliopsida</taxon>
        <taxon>eudicotyledons</taxon>
        <taxon>Gunneridae</taxon>
        <taxon>Pentapetalae</taxon>
        <taxon>Caryophyllales</taxon>
        <taxon>Chenopodiaceae</taxon>
        <taxon>Chenopodioideae</taxon>
        <taxon>Atripliceae</taxon>
        <taxon>Chenopodium</taxon>
    </lineage>
</organism>
<accession>A0A803MGR6</accession>
<keyword evidence="2" id="KW-1185">Reference proteome</keyword>
<dbReference type="EnsemblPlants" id="AUR62029168-RA">
    <property type="protein sequence ID" value="AUR62029168-RA:cds"/>
    <property type="gene ID" value="AUR62029168"/>
</dbReference>
<dbReference type="Gramene" id="AUR62029168-RA">
    <property type="protein sequence ID" value="AUR62029168-RA:cds"/>
    <property type="gene ID" value="AUR62029168"/>
</dbReference>
<proteinExistence type="predicted"/>
<reference evidence="1" key="1">
    <citation type="journal article" date="2017" name="Nature">
        <title>The genome of Chenopodium quinoa.</title>
        <authorList>
            <person name="Jarvis D.E."/>
            <person name="Ho Y.S."/>
            <person name="Lightfoot D.J."/>
            <person name="Schmoeckel S.M."/>
            <person name="Li B."/>
            <person name="Borm T.J.A."/>
            <person name="Ohyanagi H."/>
            <person name="Mineta K."/>
            <person name="Michell C.T."/>
            <person name="Saber N."/>
            <person name="Kharbatia N.M."/>
            <person name="Rupper R.R."/>
            <person name="Sharp A.R."/>
            <person name="Dally N."/>
            <person name="Boughton B.A."/>
            <person name="Woo Y.H."/>
            <person name="Gao G."/>
            <person name="Schijlen E.G.W.M."/>
            <person name="Guo X."/>
            <person name="Momin A.A."/>
            <person name="Negrao S."/>
            <person name="Al-Babili S."/>
            <person name="Gehring C."/>
            <person name="Roessner U."/>
            <person name="Jung C."/>
            <person name="Murphy K."/>
            <person name="Arold S.T."/>
            <person name="Gojobori T."/>
            <person name="van der Linden C.G."/>
            <person name="van Loo E.N."/>
            <person name="Jellen E.N."/>
            <person name="Maughan P.J."/>
            <person name="Tester M."/>
        </authorList>
    </citation>
    <scope>NUCLEOTIDE SEQUENCE [LARGE SCALE GENOMIC DNA]</scope>
    <source>
        <strain evidence="1">cv. PI 614886</strain>
    </source>
</reference>
<dbReference type="Proteomes" id="UP000596660">
    <property type="component" value="Unplaced"/>
</dbReference>